<dbReference type="AlphaFoldDB" id="A0AAF0UH91"/>
<feature type="transmembrane region" description="Helical" evidence="1">
    <location>
        <begin position="6"/>
        <end position="25"/>
    </location>
</feature>
<dbReference type="EMBL" id="CP133620">
    <property type="protein sequence ID" value="WMV45491.1"/>
    <property type="molecule type" value="Genomic_DNA"/>
</dbReference>
<keyword evidence="3" id="KW-1185">Reference proteome</keyword>
<protein>
    <submittedName>
        <fullName evidence="2">Uncharacterized protein</fullName>
    </submittedName>
</protein>
<keyword evidence="1" id="KW-0472">Membrane</keyword>
<evidence type="ECO:0000313" key="3">
    <source>
        <dbReference type="Proteomes" id="UP001234989"/>
    </source>
</evidence>
<keyword evidence="1" id="KW-1133">Transmembrane helix</keyword>
<dbReference type="Proteomes" id="UP001234989">
    <property type="component" value="Chromosome 9"/>
</dbReference>
<evidence type="ECO:0000313" key="2">
    <source>
        <dbReference type="EMBL" id="WMV45491.1"/>
    </source>
</evidence>
<proteinExistence type="predicted"/>
<keyword evidence="1" id="KW-0812">Transmembrane</keyword>
<sequence>MFLATGILFGQVSIFVFVGLHPLVLNIMRRIPSTLENLSKLDQLIRNEYGTSIAHMKLLNSIENKFVLSSKFSVDGPLQMKEEYAEGIFETPNVDEDIVPEQLKGALDHDVNTLQQLLVPLRDIVSRGLKIPLDEDNEKLLLKLRQRIDRTSETRCLNHVISLVWLQKFLTEAKFSRFLVMGFEGVKEITPLFLCLFSKTRLISSHSYQDVDTVHLFGVRYCPVSLK</sequence>
<evidence type="ECO:0000256" key="1">
    <source>
        <dbReference type="SAM" id="Phobius"/>
    </source>
</evidence>
<accession>A0AAF0UH91</accession>
<organism evidence="2 3">
    <name type="scientific">Solanum verrucosum</name>
    <dbReference type="NCBI Taxonomy" id="315347"/>
    <lineage>
        <taxon>Eukaryota</taxon>
        <taxon>Viridiplantae</taxon>
        <taxon>Streptophyta</taxon>
        <taxon>Embryophyta</taxon>
        <taxon>Tracheophyta</taxon>
        <taxon>Spermatophyta</taxon>
        <taxon>Magnoliopsida</taxon>
        <taxon>eudicotyledons</taxon>
        <taxon>Gunneridae</taxon>
        <taxon>Pentapetalae</taxon>
        <taxon>asterids</taxon>
        <taxon>lamiids</taxon>
        <taxon>Solanales</taxon>
        <taxon>Solanaceae</taxon>
        <taxon>Solanoideae</taxon>
        <taxon>Solaneae</taxon>
        <taxon>Solanum</taxon>
    </lineage>
</organism>
<reference evidence="2" key="1">
    <citation type="submission" date="2023-08" db="EMBL/GenBank/DDBJ databases">
        <title>A de novo genome assembly of Solanum verrucosum Schlechtendal, a Mexican diploid species geographically isolated from the other diploid A-genome species in potato relatives.</title>
        <authorList>
            <person name="Hosaka K."/>
        </authorList>
    </citation>
    <scope>NUCLEOTIDE SEQUENCE</scope>
    <source>
        <tissue evidence="2">Young leaves</tissue>
    </source>
</reference>
<name>A0AAF0UH91_SOLVR</name>
<gene>
    <name evidence="2" type="ORF">MTR67_038876</name>
</gene>